<dbReference type="InParanoid" id="A0A165CPE9"/>
<dbReference type="InterPro" id="IPR008733">
    <property type="entry name" value="PEX11"/>
</dbReference>
<keyword evidence="2" id="KW-0472">Membrane</keyword>
<dbReference type="STRING" id="1314781.A0A165CPE9"/>
<keyword evidence="3" id="KW-0576">Peroxisome</keyword>
<evidence type="ECO:0000313" key="5">
    <source>
        <dbReference type="EMBL" id="KZV82850.1"/>
    </source>
</evidence>
<evidence type="ECO:0000256" key="4">
    <source>
        <dbReference type="ARBA" id="ARBA00046271"/>
    </source>
</evidence>
<dbReference type="Proteomes" id="UP000077266">
    <property type="component" value="Unassembled WGS sequence"/>
</dbReference>
<name>A0A165CPE9_EXIGL</name>
<keyword evidence="6" id="KW-1185">Reference proteome</keyword>
<accession>A0A165CPE9</accession>
<gene>
    <name evidence="5" type="ORF">EXIGLDRAFT_778143</name>
</gene>
<dbReference type="GO" id="GO:0016559">
    <property type="term" value="P:peroxisome fission"/>
    <property type="evidence" value="ECO:0007669"/>
    <property type="project" value="InterPro"/>
</dbReference>
<evidence type="ECO:0000256" key="2">
    <source>
        <dbReference type="ARBA" id="ARBA00023136"/>
    </source>
</evidence>
<dbReference type="EMBL" id="KV426301">
    <property type="protein sequence ID" value="KZV82850.1"/>
    <property type="molecule type" value="Genomic_DNA"/>
</dbReference>
<evidence type="ECO:0000256" key="1">
    <source>
        <dbReference type="ARBA" id="ARBA00022593"/>
    </source>
</evidence>
<dbReference type="AlphaFoldDB" id="A0A165CPE9"/>
<dbReference type="OrthoDB" id="411017at2759"/>
<proteinExistence type="predicted"/>
<organism evidence="5 6">
    <name type="scientific">Exidia glandulosa HHB12029</name>
    <dbReference type="NCBI Taxonomy" id="1314781"/>
    <lineage>
        <taxon>Eukaryota</taxon>
        <taxon>Fungi</taxon>
        <taxon>Dikarya</taxon>
        <taxon>Basidiomycota</taxon>
        <taxon>Agaricomycotina</taxon>
        <taxon>Agaricomycetes</taxon>
        <taxon>Auriculariales</taxon>
        <taxon>Exidiaceae</taxon>
        <taxon>Exidia</taxon>
    </lineage>
</organism>
<dbReference type="Pfam" id="PF05648">
    <property type="entry name" value="PEX11"/>
    <property type="match status" value="1"/>
</dbReference>
<evidence type="ECO:0000313" key="6">
    <source>
        <dbReference type="Proteomes" id="UP000077266"/>
    </source>
</evidence>
<dbReference type="GO" id="GO:0005778">
    <property type="term" value="C:peroxisomal membrane"/>
    <property type="evidence" value="ECO:0007669"/>
    <property type="project" value="UniProtKB-SubCell"/>
</dbReference>
<protein>
    <submittedName>
        <fullName evidence="5">Peroxisomal biogenesis factor 11</fullName>
    </submittedName>
</protein>
<dbReference type="PANTHER" id="PTHR12652">
    <property type="entry name" value="PEROXISOMAL BIOGENESIS FACTOR 11"/>
    <property type="match status" value="1"/>
</dbReference>
<dbReference type="PANTHER" id="PTHR12652:SF50">
    <property type="entry name" value="PEROXIN 11"/>
    <property type="match status" value="1"/>
</dbReference>
<sequence>MLQSATHVVLHPTAAQTVKVLSTTLGRDKIYRAVQYFARLLAWILLQQGNKLEAARWNSLKTHLALGRKLMRLFKPLEHCQAALRASQAPLLRTHPTEQYLAVARQLSYAGYLALDSVVWANTIRFVNLTPEKSTKYLKLSLRFWLSGIVFSLAQGVLKAGRLANEAKALRESSKPVAGEKDIAHEVELGTQLKMLKKERAAVRYQIVLDTLDVWIPATGLAYVNFNDGVVGFLGLVTSLMALRTSWNNARV</sequence>
<dbReference type="FunCoup" id="A0A165CPE9">
    <property type="interactions" value="44"/>
</dbReference>
<keyword evidence="1" id="KW-0962">Peroxisome biogenesis</keyword>
<evidence type="ECO:0000256" key="3">
    <source>
        <dbReference type="ARBA" id="ARBA00023140"/>
    </source>
</evidence>
<comment type="subcellular location">
    <subcellularLocation>
        <location evidence="4">Peroxisome membrane</location>
    </subcellularLocation>
</comment>
<reference evidence="5 6" key="1">
    <citation type="journal article" date="2016" name="Mol. Biol. Evol.">
        <title>Comparative Genomics of Early-Diverging Mushroom-Forming Fungi Provides Insights into the Origins of Lignocellulose Decay Capabilities.</title>
        <authorList>
            <person name="Nagy L.G."/>
            <person name="Riley R."/>
            <person name="Tritt A."/>
            <person name="Adam C."/>
            <person name="Daum C."/>
            <person name="Floudas D."/>
            <person name="Sun H."/>
            <person name="Yadav J.S."/>
            <person name="Pangilinan J."/>
            <person name="Larsson K.H."/>
            <person name="Matsuura K."/>
            <person name="Barry K."/>
            <person name="Labutti K."/>
            <person name="Kuo R."/>
            <person name="Ohm R.A."/>
            <person name="Bhattacharya S.S."/>
            <person name="Shirouzu T."/>
            <person name="Yoshinaga Y."/>
            <person name="Martin F.M."/>
            <person name="Grigoriev I.V."/>
            <person name="Hibbett D.S."/>
        </authorList>
    </citation>
    <scope>NUCLEOTIDE SEQUENCE [LARGE SCALE GENOMIC DNA]</scope>
    <source>
        <strain evidence="5 6">HHB12029</strain>
    </source>
</reference>